<evidence type="ECO:0000313" key="4">
    <source>
        <dbReference type="Proteomes" id="UP001055149"/>
    </source>
</evidence>
<feature type="domain" description="SGNH hydrolase-type esterase" evidence="2">
    <location>
        <begin position="65"/>
        <end position="296"/>
    </location>
</feature>
<dbReference type="Gene3D" id="3.40.50.1110">
    <property type="entry name" value="SGNH hydrolase"/>
    <property type="match status" value="1"/>
</dbReference>
<reference evidence="3" key="1">
    <citation type="journal article" date="2022" name="Int. J. Syst. Evol. Microbiol.">
        <title>A novel species of lactic acid bacteria, Ligilactobacillus pabuli sp. nov., isolated from alfalfa silage.</title>
        <authorList>
            <person name="Tohno M."/>
            <person name="Tanizawa Y."/>
            <person name="Sawada H."/>
            <person name="Sakamoto M."/>
            <person name="Ohkuma M."/>
            <person name="Kobayashi H."/>
        </authorList>
    </citation>
    <scope>NUCLEOTIDE SEQUENCE</scope>
    <source>
        <strain evidence="3">AF129</strain>
    </source>
</reference>
<organism evidence="3 4">
    <name type="scientific">Ligilactobacillus pabuli</name>
    <dbReference type="NCBI Taxonomy" id="2886039"/>
    <lineage>
        <taxon>Bacteria</taxon>
        <taxon>Bacillati</taxon>
        <taxon>Bacillota</taxon>
        <taxon>Bacilli</taxon>
        <taxon>Lactobacillales</taxon>
        <taxon>Lactobacillaceae</taxon>
        <taxon>Ligilactobacillus</taxon>
    </lineage>
</organism>
<evidence type="ECO:0000259" key="2">
    <source>
        <dbReference type="Pfam" id="PF13472"/>
    </source>
</evidence>
<dbReference type="Proteomes" id="UP001055149">
    <property type="component" value="Unassembled WGS sequence"/>
</dbReference>
<dbReference type="SUPFAM" id="SSF52266">
    <property type="entry name" value="SGNH hydrolase"/>
    <property type="match status" value="1"/>
</dbReference>
<dbReference type="InterPro" id="IPR013830">
    <property type="entry name" value="SGNH_hydro"/>
</dbReference>
<keyword evidence="1" id="KW-0812">Transmembrane</keyword>
<protein>
    <submittedName>
        <fullName evidence="3">Lipase/acylhydrolase</fullName>
    </submittedName>
</protein>
<keyword evidence="1" id="KW-0472">Membrane</keyword>
<keyword evidence="4" id="KW-1185">Reference proteome</keyword>
<dbReference type="RefSeq" id="WP_244053982.1">
    <property type="nucleotide sequence ID" value="NZ_BQXH01000001.1"/>
</dbReference>
<gene>
    <name evidence="3" type="ORF">LPAF129_01200</name>
</gene>
<sequence>MKKITEVGKFLLTLLVLSGIFFVIFYFVFRPKQQQLPQPTASSQQTVKHKKVTDPRIKKLNLVGLGDSLTHGVGDTSQRGGYVYLIQQRLLKKDAKQVDAANFGKTGDTTNQIKTRLDQQPAIQNRLKKADVITITTGGNDLMHVLQANFKSLSSNHFSKNMAEAKDRYQVDLTALLTDVRAVNPTAPIFLFSVYDPFYVYFPNMTALQKYTDEWNQAAQTQASQISSAYFVDVNRQLSEGQYYGKSKTQLERKVNSDLSRTKNKNLEKILSDPTEKNKYLSPDDHFHPNDLGYQLMTNKLYQVMQKHRDSWLKESTNEN</sequence>
<dbReference type="EMBL" id="BQXH01000001">
    <property type="protein sequence ID" value="GKS80435.1"/>
    <property type="molecule type" value="Genomic_DNA"/>
</dbReference>
<evidence type="ECO:0000313" key="3">
    <source>
        <dbReference type="EMBL" id="GKS80435.1"/>
    </source>
</evidence>
<feature type="transmembrane region" description="Helical" evidence="1">
    <location>
        <begin position="7"/>
        <end position="29"/>
    </location>
</feature>
<dbReference type="InterPro" id="IPR051532">
    <property type="entry name" value="Ester_Hydrolysis_Enzymes"/>
</dbReference>
<dbReference type="InterPro" id="IPR036514">
    <property type="entry name" value="SGNH_hydro_sf"/>
</dbReference>
<dbReference type="PANTHER" id="PTHR30383">
    <property type="entry name" value="THIOESTERASE 1/PROTEASE 1/LYSOPHOSPHOLIPASE L1"/>
    <property type="match status" value="1"/>
</dbReference>
<accession>A0ABQ5JEL1</accession>
<keyword evidence="1" id="KW-1133">Transmembrane helix</keyword>
<name>A0ABQ5JEL1_9LACO</name>
<comment type="caution">
    <text evidence="3">The sequence shown here is derived from an EMBL/GenBank/DDBJ whole genome shotgun (WGS) entry which is preliminary data.</text>
</comment>
<proteinExistence type="predicted"/>
<dbReference type="CDD" id="cd04506">
    <property type="entry name" value="SGNH_hydrolase_YpmR_like"/>
    <property type="match status" value="1"/>
</dbReference>
<evidence type="ECO:0000256" key="1">
    <source>
        <dbReference type="SAM" id="Phobius"/>
    </source>
</evidence>
<dbReference type="PANTHER" id="PTHR30383:SF27">
    <property type="entry name" value="SPORE GERMINATION LIPASE LIPC"/>
    <property type="match status" value="1"/>
</dbReference>
<dbReference type="Pfam" id="PF13472">
    <property type="entry name" value="Lipase_GDSL_2"/>
    <property type="match status" value="1"/>
</dbReference>